<dbReference type="RefSeq" id="WP_157296508.1">
    <property type="nucleotide sequence ID" value="NZ_JBIAZU010000003.1"/>
</dbReference>
<sequence>MIVLVLGSIAGVAYFSGSDDDIDSVLQLGAGQTANGRTVSAPLDNRSTASFELLAGANTVHVTIGELGDDLYRISTPDDAGILPNPTIRNDAVTLQVTKDGDGTGGEIEVVLAAKVRWQLRFSGYAEKQVIDVSGGQVSGIEMVAGMKQAQLTLARPIGTVPLKINGAVDSLILKSPADNPIRIKVGGGAQTVIAGSRTLKNVAAGSTLTPKGWDTTNRYDVTAGARITSLTVENA</sequence>
<dbReference type="EMBL" id="JBIAZU010000003">
    <property type="protein sequence ID" value="MFF5290935.1"/>
    <property type="molecule type" value="Genomic_DNA"/>
</dbReference>
<name>A0ABW6WEH9_9ACTN</name>
<reference evidence="1 2" key="1">
    <citation type="submission" date="2024-10" db="EMBL/GenBank/DDBJ databases">
        <title>The Natural Products Discovery Center: Release of the First 8490 Sequenced Strains for Exploring Actinobacteria Biosynthetic Diversity.</title>
        <authorList>
            <person name="Kalkreuter E."/>
            <person name="Kautsar S.A."/>
            <person name="Yang D."/>
            <person name="Bader C.D."/>
            <person name="Teijaro C.N."/>
            <person name="Fluegel L."/>
            <person name="Davis C.M."/>
            <person name="Simpson J.R."/>
            <person name="Lauterbach L."/>
            <person name="Steele A.D."/>
            <person name="Gui C."/>
            <person name="Meng S."/>
            <person name="Li G."/>
            <person name="Viehrig K."/>
            <person name="Ye F."/>
            <person name="Su P."/>
            <person name="Kiefer A.F."/>
            <person name="Nichols A."/>
            <person name="Cepeda A.J."/>
            <person name="Yan W."/>
            <person name="Fan B."/>
            <person name="Jiang Y."/>
            <person name="Adhikari A."/>
            <person name="Zheng C.-J."/>
            <person name="Schuster L."/>
            <person name="Cowan T.M."/>
            <person name="Smanski M.J."/>
            <person name="Chevrette M.G."/>
            <person name="De Carvalho L.P.S."/>
            <person name="Shen B."/>
        </authorList>
    </citation>
    <scope>NUCLEOTIDE SEQUENCE [LARGE SCALE GENOMIC DNA]</scope>
    <source>
        <strain evidence="1 2">NPDC000087</strain>
    </source>
</reference>
<dbReference type="Proteomes" id="UP001602245">
    <property type="component" value="Unassembled WGS sequence"/>
</dbReference>
<evidence type="ECO:0000313" key="1">
    <source>
        <dbReference type="EMBL" id="MFF5290935.1"/>
    </source>
</evidence>
<accession>A0ABW6WEH9</accession>
<comment type="caution">
    <text evidence="1">The sequence shown here is derived from an EMBL/GenBank/DDBJ whole genome shotgun (WGS) entry which is preliminary data.</text>
</comment>
<evidence type="ECO:0000313" key="2">
    <source>
        <dbReference type="Proteomes" id="UP001602245"/>
    </source>
</evidence>
<gene>
    <name evidence="1" type="ORF">ACFY35_15945</name>
</gene>
<keyword evidence="2" id="KW-1185">Reference proteome</keyword>
<organism evidence="1 2">
    <name type="scientific">Paractinoplanes globisporus</name>
    <dbReference type="NCBI Taxonomy" id="113565"/>
    <lineage>
        <taxon>Bacteria</taxon>
        <taxon>Bacillati</taxon>
        <taxon>Actinomycetota</taxon>
        <taxon>Actinomycetes</taxon>
        <taxon>Micromonosporales</taxon>
        <taxon>Micromonosporaceae</taxon>
        <taxon>Paractinoplanes</taxon>
    </lineage>
</organism>
<protein>
    <submittedName>
        <fullName evidence="1">Uncharacterized protein</fullName>
    </submittedName>
</protein>
<proteinExistence type="predicted"/>